<evidence type="ECO:0000313" key="9">
    <source>
        <dbReference type="EMBL" id="HIW10142.1"/>
    </source>
</evidence>
<reference evidence="9" key="2">
    <citation type="submission" date="2021-04" db="EMBL/GenBank/DDBJ databases">
        <authorList>
            <person name="Gilroy R."/>
        </authorList>
    </citation>
    <scope>NUCLEOTIDE SEQUENCE</scope>
    <source>
        <strain evidence="9">ChiBcec15-1070</strain>
    </source>
</reference>
<dbReference type="GO" id="GO:0009423">
    <property type="term" value="P:chorismate biosynthetic process"/>
    <property type="evidence" value="ECO:0007669"/>
    <property type="project" value="UniProtKB-UniRule"/>
</dbReference>
<feature type="region of interest" description="Disordered" evidence="8">
    <location>
        <begin position="45"/>
        <end position="69"/>
    </location>
</feature>
<dbReference type="PROSITE" id="PS00787">
    <property type="entry name" value="CHORISMATE_SYNTHASE_1"/>
    <property type="match status" value="1"/>
</dbReference>
<comment type="function">
    <text evidence="7">Catalyzes the anti-1,4-elimination of the C-3 phosphate and the C-6 proR hydrogen from 5-enolpyruvylshikimate-3-phosphate (EPSP) to yield chorismate, which is the branch point compound that serves as the starting substrate for the three terminal pathways of aromatic amino acid biosynthesis. This reaction introduces a second double bond into the aromatic ring system.</text>
</comment>
<evidence type="ECO:0000313" key="10">
    <source>
        <dbReference type="Proteomes" id="UP000823926"/>
    </source>
</evidence>
<sequence>MNSFGRQFRLSIFGESHGERVGIVIDGVPAGIPLSEEELRADLDRRRAGAKGTTPRKESDEPHIVSGVFNGHTTGAPLTVLFRNENTRSGDYSNLVTQPRPGHADFVAREKWHGYNDYRGGGHFSGRITLGVVAAGTIAKKVLGEAVHIESHILEIGGHTAPAEMEAAIEQAVKAQDSLGGIIECQATGLPVGWGEPFFDSVEALLSHALFSIPAVKGVEFGSGFAAARMRGSQHNDPIIAPDGTTGTNHAGGINGGITNGNPLVFRVAVKPTSSIAHPQQTYHFADQRVEELVVRGRHDACIALRVPVIVEAMTAIVLCDLALTANLETPATTPPARG</sequence>
<keyword evidence="7" id="KW-0285">Flavoprotein</keyword>
<dbReference type="Pfam" id="PF01264">
    <property type="entry name" value="Chorismate_synt"/>
    <property type="match status" value="1"/>
</dbReference>
<dbReference type="InterPro" id="IPR020541">
    <property type="entry name" value="Chorismate_synthase_CS"/>
</dbReference>
<name>A0A9D1TXK8_9BACT</name>
<dbReference type="EMBL" id="DXHL01000006">
    <property type="protein sequence ID" value="HIW10142.1"/>
    <property type="molecule type" value="Genomic_DNA"/>
</dbReference>
<comment type="caution">
    <text evidence="9">The sequence shown here is derived from an EMBL/GenBank/DDBJ whole genome shotgun (WGS) entry which is preliminary data.</text>
</comment>
<dbReference type="Proteomes" id="UP000823926">
    <property type="component" value="Unassembled WGS sequence"/>
</dbReference>
<feature type="binding site" evidence="7">
    <location>
        <position position="46"/>
    </location>
    <ligand>
        <name>NADP(+)</name>
        <dbReference type="ChEBI" id="CHEBI:58349"/>
    </ligand>
</feature>
<keyword evidence="7" id="KW-0288">FMN</keyword>
<dbReference type="AlphaFoldDB" id="A0A9D1TXK8"/>
<dbReference type="InterPro" id="IPR000453">
    <property type="entry name" value="Chorismate_synth"/>
</dbReference>
<evidence type="ECO:0000256" key="7">
    <source>
        <dbReference type="HAMAP-Rule" id="MF_00300"/>
    </source>
</evidence>
<evidence type="ECO:0000256" key="3">
    <source>
        <dbReference type="ARBA" id="ARBA00013036"/>
    </source>
</evidence>
<dbReference type="GO" id="GO:0010181">
    <property type="term" value="F:FMN binding"/>
    <property type="evidence" value="ECO:0007669"/>
    <property type="project" value="TreeGrafter"/>
</dbReference>
<feature type="binding site" evidence="7">
    <location>
        <begin position="123"/>
        <end position="125"/>
    </location>
    <ligand>
        <name>FMN</name>
        <dbReference type="ChEBI" id="CHEBI:58210"/>
    </ligand>
</feature>
<comment type="subunit">
    <text evidence="7">Homotetramer.</text>
</comment>
<dbReference type="GO" id="GO:0005829">
    <property type="term" value="C:cytosol"/>
    <property type="evidence" value="ECO:0007669"/>
    <property type="project" value="TreeGrafter"/>
</dbReference>
<reference evidence="9" key="1">
    <citation type="journal article" date="2021" name="PeerJ">
        <title>Extensive microbial diversity within the chicken gut microbiome revealed by metagenomics and culture.</title>
        <authorList>
            <person name="Gilroy R."/>
            <person name="Ravi A."/>
            <person name="Getino M."/>
            <person name="Pursley I."/>
            <person name="Horton D.L."/>
            <person name="Alikhan N.F."/>
            <person name="Baker D."/>
            <person name="Gharbi K."/>
            <person name="Hall N."/>
            <person name="Watson M."/>
            <person name="Adriaenssens E.M."/>
            <person name="Foster-Nyarko E."/>
            <person name="Jarju S."/>
            <person name="Secka A."/>
            <person name="Antonio M."/>
            <person name="Oren A."/>
            <person name="Chaudhuri R.R."/>
            <person name="La Ragione R."/>
            <person name="Hildebrand F."/>
            <person name="Pallen M.J."/>
        </authorList>
    </citation>
    <scope>NUCLEOTIDE SEQUENCE</scope>
    <source>
        <strain evidence="9">ChiBcec15-1070</strain>
    </source>
</reference>
<comment type="cofactor">
    <cofactor evidence="7">
        <name>FMNH2</name>
        <dbReference type="ChEBI" id="CHEBI:57618"/>
    </cofactor>
    <text evidence="7">Reduced FMN (FMNH(2)).</text>
</comment>
<dbReference type="GO" id="GO:0004107">
    <property type="term" value="F:chorismate synthase activity"/>
    <property type="evidence" value="ECO:0007669"/>
    <property type="project" value="UniProtKB-UniRule"/>
</dbReference>
<keyword evidence="4 7" id="KW-0028">Amino-acid biosynthesis</keyword>
<evidence type="ECO:0000256" key="4">
    <source>
        <dbReference type="ARBA" id="ARBA00022605"/>
    </source>
</evidence>
<keyword evidence="5 7" id="KW-0057">Aromatic amino acid biosynthesis</keyword>
<dbReference type="PROSITE" id="PS00788">
    <property type="entry name" value="CHORISMATE_SYNTHASE_2"/>
    <property type="match status" value="1"/>
</dbReference>
<evidence type="ECO:0000256" key="1">
    <source>
        <dbReference type="ARBA" id="ARBA00005044"/>
    </source>
</evidence>
<dbReference type="SUPFAM" id="SSF103263">
    <property type="entry name" value="Chorismate synthase, AroC"/>
    <property type="match status" value="1"/>
</dbReference>
<dbReference type="HAMAP" id="MF_00300">
    <property type="entry name" value="Chorismate_synth"/>
    <property type="match status" value="1"/>
</dbReference>
<keyword evidence="7" id="KW-0274">FAD</keyword>
<dbReference type="PIRSF" id="PIRSF001456">
    <property type="entry name" value="Chorismate_synth"/>
    <property type="match status" value="1"/>
</dbReference>
<dbReference type="EC" id="4.2.3.5" evidence="3 7"/>
<evidence type="ECO:0000256" key="5">
    <source>
        <dbReference type="ARBA" id="ARBA00023141"/>
    </source>
</evidence>
<comment type="pathway">
    <text evidence="1 7">Metabolic intermediate biosynthesis; chorismate biosynthesis; chorismate from D-erythrose 4-phosphate and phosphoenolpyruvate: step 7/7.</text>
</comment>
<feature type="binding site" evidence="7">
    <location>
        <begin position="271"/>
        <end position="275"/>
    </location>
    <ligand>
        <name>FMN</name>
        <dbReference type="ChEBI" id="CHEBI:58210"/>
    </ligand>
</feature>
<comment type="similarity">
    <text evidence="2 7">Belongs to the chorismate synthase family.</text>
</comment>
<dbReference type="PANTHER" id="PTHR21085:SF0">
    <property type="entry name" value="CHORISMATE SYNTHASE"/>
    <property type="match status" value="1"/>
</dbReference>
<protein>
    <recommendedName>
        <fullName evidence="3 7">Chorismate synthase</fullName>
        <shortName evidence="7">CS</shortName>
        <ecNumber evidence="3 7">4.2.3.5</ecNumber>
    </recommendedName>
    <alternativeName>
        <fullName evidence="7">5-enolpyruvylshikimate-3-phosphate phospholyase</fullName>
    </alternativeName>
</protein>
<keyword evidence="7" id="KW-0521">NADP</keyword>
<dbReference type="CDD" id="cd07304">
    <property type="entry name" value="Chorismate_synthase"/>
    <property type="match status" value="1"/>
</dbReference>
<dbReference type="InterPro" id="IPR035904">
    <property type="entry name" value="Chorismate_synth_AroC_sf"/>
</dbReference>
<dbReference type="PANTHER" id="PTHR21085">
    <property type="entry name" value="CHORISMATE SYNTHASE"/>
    <property type="match status" value="1"/>
</dbReference>
<comment type="caution">
    <text evidence="7">Lacks conserved residue(s) required for the propagation of feature annotation.</text>
</comment>
<evidence type="ECO:0000256" key="8">
    <source>
        <dbReference type="SAM" id="MobiDB-lite"/>
    </source>
</evidence>
<feature type="binding site" evidence="7">
    <location>
        <position position="256"/>
    </location>
    <ligand>
        <name>FMN</name>
        <dbReference type="ChEBI" id="CHEBI:58210"/>
    </ligand>
</feature>
<dbReference type="GO" id="GO:0009073">
    <property type="term" value="P:aromatic amino acid family biosynthetic process"/>
    <property type="evidence" value="ECO:0007669"/>
    <property type="project" value="UniProtKB-KW"/>
</dbReference>
<organism evidence="9 10">
    <name type="scientific">Candidatus Rikenella faecigallinarum</name>
    <dbReference type="NCBI Taxonomy" id="2838745"/>
    <lineage>
        <taxon>Bacteria</taxon>
        <taxon>Pseudomonadati</taxon>
        <taxon>Bacteroidota</taxon>
        <taxon>Bacteroidia</taxon>
        <taxon>Bacteroidales</taxon>
        <taxon>Rikenellaceae</taxon>
        <taxon>Rikenella</taxon>
    </lineage>
</organism>
<comment type="catalytic activity">
    <reaction evidence="7">
        <text>5-O-(1-carboxyvinyl)-3-phosphoshikimate = chorismate + phosphate</text>
        <dbReference type="Rhea" id="RHEA:21020"/>
        <dbReference type="ChEBI" id="CHEBI:29748"/>
        <dbReference type="ChEBI" id="CHEBI:43474"/>
        <dbReference type="ChEBI" id="CHEBI:57701"/>
        <dbReference type="EC" id="4.2.3.5"/>
    </reaction>
</comment>
<accession>A0A9D1TXK8</accession>
<evidence type="ECO:0000256" key="6">
    <source>
        <dbReference type="ARBA" id="ARBA00023239"/>
    </source>
</evidence>
<dbReference type="Gene3D" id="3.60.150.10">
    <property type="entry name" value="Chorismate synthase AroC"/>
    <property type="match status" value="2"/>
</dbReference>
<evidence type="ECO:0000256" key="2">
    <source>
        <dbReference type="ARBA" id="ARBA00008014"/>
    </source>
</evidence>
<feature type="binding site" evidence="7">
    <location>
        <position position="51"/>
    </location>
    <ligand>
        <name>NADP(+)</name>
        <dbReference type="ChEBI" id="CHEBI:58349"/>
    </ligand>
</feature>
<feature type="binding site" evidence="7">
    <location>
        <position position="298"/>
    </location>
    <ligand>
        <name>FMN</name>
        <dbReference type="ChEBI" id="CHEBI:58210"/>
    </ligand>
</feature>
<gene>
    <name evidence="7" type="primary">aroC</name>
    <name evidence="9" type="ORF">H9888_01450</name>
</gene>
<keyword evidence="6 7" id="KW-0456">Lyase</keyword>
<dbReference type="GO" id="GO:0008652">
    <property type="term" value="P:amino acid biosynthetic process"/>
    <property type="evidence" value="ECO:0007669"/>
    <property type="project" value="UniProtKB-KW"/>
</dbReference>
<proteinExistence type="inferred from homology"/>